<keyword evidence="2" id="KW-0472">Membrane</keyword>
<dbReference type="EMBL" id="JBHLZY010000020">
    <property type="protein sequence ID" value="MFB9769951.1"/>
    <property type="molecule type" value="Genomic_DNA"/>
</dbReference>
<accession>A0ABV5WWA2</accession>
<dbReference type="EC" id="2.7.7.65" evidence="4"/>
<evidence type="ECO:0000256" key="1">
    <source>
        <dbReference type="SAM" id="MobiDB-lite"/>
    </source>
</evidence>
<evidence type="ECO:0000313" key="5">
    <source>
        <dbReference type="Proteomes" id="UP001589691"/>
    </source>
</evidence>
<name>A0ABV5WWA2_9LACO</name>
<dbReference type="CDD" id="cd01949">
    <property type="entry name" value="GGDEF"/>
    <property type="match status" value="1"/>
</dbReference>
<sequence>MQLLVRTTSLSWAFTSFQILILIFISYFIQIWLPYWLVFITGVVFMVMNGTIVHPLSWVYTFLFAAFYLILYYQAARMGSHPYPRYLATVALFGGGLWLLVRLRFNLSWATTSREFVDYLILASLMYGYFKIQSKDRSIKNRLFKAANWDALTHVQNYAAYDREIGYQFHRQKQLQRPLAMLMFDIDHFKHVNDTYGHLAGDRVLEQTAGTVKTILDNYGNGATLFRTGGEEFNIIIPGISLTEAEQVAQVILDSVGRDTVVYDGTEIKITVSLGVSSLTPKDHSPLDFYKRVDNNLYHSKKNGRNQITADRHPGTPAKPKAAPEAH</sequence>
<dbReference type="RefSeq" id="WP_225424344.1">
    <property type="nucleotide sequence ID" value="NZ_BJEA01000001.1"/>
</dbReference>
<feature type="transmembrane region" description="Helical" evidence="2">
    <location>
        <begin position="12"/>
        <end position="29"/>
    </location>
</feature>
<reference evidence="4 5" key="1">
    <citation type="submission" date="2024-09" db="EMBL/GenBank/DDBJ databases">
        <authorList>
            <person name="Sun Q."/>
            <person name="Mori K."/>
        </authorList>
    </citation>
    <scope>NUCLEOTIDE SEQUENCE [LARGE SCALE GENOMIC DNA]</scope>
    <source>
        <strain evidence="4 5">TBRC 4576</strain>
    </source>
</reference>
<dbReference type="GO" id="GO:0052621">
    <property type="term" value="F:diguanylate cyclase activity"/>
    <property type="evidence" value="ECO:0007669"/>
    <property type="project" value="UniProtKB-EC"/>
</dbReference>
<evidence type="ECO:0000256" key="2">
    <source>
        <dbReference type="SAM" id="Phobius"/>
    </source>
</evidence>
<dbReference type="PANTHER" id="PTHR45138:SF9">
    <property type="entry name" value="DIGUANYLATE CYCLASE DGCM-RELATED"/>
    <property type="match status" value="1"/>
</dbReference>
<organism evidence="4 5">
    <name type="scientific">Lactiplantibacillus modestisalitolerans</name>
    <dbReference type="NCBI Taxonomy" id="1457219"/>
    <lineage>
        <taxon>Bacteria</taxon>
        <taxon>Bacillati</taxon>
        <taxon>Bacillota</taxon>
        <taxon>Bacilli</taxon>
        <taxon>Lactobacillales</taxon>
        <taxon>Lactobacillaceae</taxon>
        <taxon>Lactiplantibacillus</taxon>
    </lineage>
</organism>
<dbReference type="Pfam" id="PF00990">
    <property type="entry name" value="GGDEF"/>
    <property type="match status" value="1"/>
</dbReference>
<dbReference type="NCBIfam" id="TIGR00254">
    <property type="entry name" value="GGDEF"/>
    <property type="match status" value="1"/>
</dbReference>
<keyword evidence="4" id="KW-0548">Nucleotidyltransferase</keyword>
<dbReference type="InterPro" id="IPR043128">
    <property type="entry name" value="Rev_trsase/Diguanyl_cyclase"/>
</dbReference>
<keyword evidence="5" id="KW-1185">Reference proteome</keyword>
<dbReference type="Gene3D" id="3.30.70.270">
    <property type="match status" value="1"/>
</dbReference>
<evidence type="ECO:0000313" key="4">
    <source>
        <dbReference type="EMBL" id="MFB9769951.1"/>
    </source>
</evidence>
<feature type="transmembrane region" description="Helical" evidence="2">
    <location>
        <begin position="86"/>
        <end position="104"/>
    </location>
</feature>
<proteinExistence type="predicted"/>
<keyword evidence="2" id="KW-0812">Transmembrane</keyword>
<dbReference type="InterPro" id="IPR029787">
    <property type="entry name" value="Nucleotide_cyclase"/>
</dbReference>
<feature type="transmembrane region" description="Helical" evidence="2">
    <location>
        <begin position="58"/>
        <end position="74"/>
    </location>
</feature>
<keyword evidence="2" id="KW-1133">Transmembrane helix</keyword>
<dbReference type="Proteomes" id="UP001589691">
    <property type="component" value="Unassembled WGS sequence"/>
</dbReference>
<dbReference type="SUPFAM" id="SSF55073">
    <property type="entry name" value="Nucleotide cyclase"/>
    <property type="match status" value="1"/>
</dbReference>
<feature type="region of interest" description="Disordered" evidence="1">
    <location>
        <begin position="301"/>
        <end position="327"/>
    </location>
</feature>
<dbReference type="InterPro" id="IPR000160">
    <property type="entry name" value="GGDEF_dom"/>
</dbReference>
<dbReference type="InterPro" id="IPR050469">
    <property type="entry name" value="Diguanylate_Cyclase"/>
</dbReference>
<dbReference type="PANTHER" id="PTHR45138">
    <property type="entry name" value="REGULATORY COMPONENTS OF SENSORY TRANSDUCTION SYSTEM"/>
    <property type="match status" value="1"/>
</dbReference>
<gene>
    <name evidence="4" type="ORF">ACFFLI_08780</name>
</gene>
<evidence type="ECO:0000259" key="3">
    <source>
        <dbReference type="PROSITE" id="PS50887"/>
    </source>
</evidence>
<comment type="caution">
    <text evidence="4">The sequence shown here is derived from an EMBL/GenBank/DDBJ whole genome shotgun (WGS) entry which is preliminary data.</text>
</comment>
<dbReference type="PROSITE" id="PS50887">
    <property type="entry name" value="GGDEF"/>
    <property type="match status" value="1"/>
</dbReference>
<protein>
    <submittedName>
        <fullName evidence="4">GGDEF domain-containing protein</fullName>
        <ecNumber evidence="4">2.7.7.65</ecNumber>
    </submittedName>
</protein>
<feature type="domain" description="GGDEF" evidence="3">
    <location>
        <begin position="177"/>
        <end position="313"/>
    </location>
</feature>
<feature type="transmembrane region" description="Helical" evidence="2">
    <location>
        <begin position="116"/>
        <end position="132"/>
    </location>
</feature>
<keyword evidence="4" id="KW-0808">Transferase</keyword>
<dbReference type="SMART" id="SM00267">
    <property type="entry name" value="GGDEF"/>
    <property type="match status" value="1"/>
</dbReference>